<dbReference type="STRING" id="96773.Tchl_1293"/>
<dbReference type="InterPro" id="IPR024047">
    <property type="entry name" value="MM3350-like_sf"/>
</dbReference>
<evidence type="ECO:0000313" key="3">
    <source>
        <dbReference type="Proteomes" id="UP000185739"/>
    </source>
</evidence>
<dbReference type="PANTHER" id="PTHR41878">
    <property type="entry name" value="LEXA REPRESSOR-RELATED"/>
    <property type="match status" value="1"/>
</dbReference>
<dbReference type="InterPro" id="IPR004027">
    <property type="entry name" value="SEC_C_motif"/>
</dbReference>
<proteinExistence type="predicted"/>
<dbReference type="SUPFAM" id="SSF159941">
    <property type="entry name" value="MM3350-like"/>
    <property type="match status" value="1"/>
</dbReference>
<dbReference type="InterPro" id="IPR012912">
    <property type="entry name" value="Plasmid_pRiA4b_Orf3-like"/>
</dbReference>
<dbReference type="Pfam" id="PF02810">
    <property type="entry name" value="SEC-C"/>
    <property type="match status" value="1"/>
</dbReference>
<dbReference type="KEGG" id="tcl:Tchl_1293"/>
<evidence type="ECO:0000313" key="2">
    <source>
        <dbReference type="EMBL" id="APR04152.1"/>
    </source>
</evidence>
<evidence type="ECO:0000259" key="1">
    <source>
        <dbReference type="Pfam" id="PF07929"/>
    </source>
</evidence>
<dbReference type="OrthoDB" id="9816539at2"/>
<organism evidence="2 3">
    <name type="scientific">Thauera chlorobenzoica</name>
    <dbReference type="NCBI Taxonomy" id="96773"/>
    <lineage>
        <taxon>Bacteria</taxon>
        <taxon>Pseudomonadati</taxon>
        <taxon>Pseudomonadota</taxon>
        <taxon>Betaproteobacteria</taxon>
        <taxon>Rhodocyclales</taxon>
        <taxon>Zoogloeaceae</taxon>
        <taxon>Thauera</taxon>
    </lineage>
</organism>
<sequence>MTETNASTPHVIDPLGAMNRIFDHGVGVILESNDFPTLLAHLQQALRPLAAAFAAEAEEATPGDVERAARGLATHIAFELWNTTPIPANHFRPRKLARPERNAPCPCGSGHKYKQCCGAVDTPPLVLPPDEMLARVLGHLPREGLADVGAPPQVLGLVAERWFDEHRCDDVVALLEPLFADPAKLDERAEHAANILLNSYLTLQRREQGDDLLARLKKAPDRILRSTALQREAVILSDRGDHAGAWQAFKEAQRLTPDDPTLSHLEVLLLLADGRRDEARARVEFWSAKLARDPDYDHRPLIEALHALVEGDAIGDLLEQLPQDYAERRLLLHIALEDIEPPIWRRLEVENTLSFAALHNLIQTAMGWEDAHLHEFEVGGYRIGNIAEYDNPYGETVLPGEEVELGQVIGRRRSFTYVYDFGDDWRHRITIEKRLPSDPLRRPAALIDGARACPPEDCGGVYGYSRILDAKRTPRSAESRELLQWLGPYQPEAFKLASHQKRIDALFRRTR</sequence>
<dbReference type="Proteomes" id="UP000185739">
    <property type="component" value="Chromosome"/>
</dbReference>
<dbReference type="AlphaFoldDB" id="A0A1H5T2R9"/>
<dbReference type="EMBL" id="CP018839">
    <property type="protein sequence ID" value="APR04152.1"/>
    <property type="molecule type" value="Genomic_DNA"/>
</dbReference>
<dbReference type="PANTHER" id="PTHR41878:SF1">
    <property type="entry name" value="TNPR PROTEIN"/>
    <property type="match status" value="1"/>
</dbReference>
<reference evidence="2 3" key="1">
    <citation type="submission" date="2016-12" db="EMBL/GenBank/DDBJ databases">
        <title>Complete genome sequence of Thauera chlorobenzoica, a Betaproteobacterium degrading haloaromatics anaerobically to CO2 and halides.</title>
        <authorList>
            <person name="Goris T."/>
            <person name="Mergelsberg M."/>
            <person name="Boll M."/>
        </authorList>
    </citation>
    <scope>NUCLEOTIDE SEQUENCE [LARGE SCALE GENOMIC DNA]</scope>
    <source>
        <strain evidence="2 3">3CB1</strain>
    </source>
</reference>
<gene>
    <name evidence="2" type="ORF">Tchl_1293</name>
</gene>
<accession>A0A1H5T2R9</accession>
<keyword evidence="3" id="KW-1185">Reference proteome</keyword>
<protein>
    <submittedName>
        <fullName evidence="2">TnpR protein</fullName>
    </submittedName>
</protein>
<dbReference type="Pfam" id="PF07929">
    <property type="entry name" value="PRiA4_ORF3"/>
    <property type="match status" value="1"/>
</dbReference>
<dbReference type="Gene3D" id="1.25.40.10">
    <property type="entry name" value="Tetratricopeptide repeat domain"/>
    <property type="match status" value="1"/>
</dbReference>
<dbReference type="SUPFAM" id="SSF103642">
    <property type="entry name" value="Sec-C motif"/>
    <property type="match status" value="1"/>
</dbReference>
<dbReference type="Gene3D" id="3.10.450.50">
    <property type="match status" value="1"/>
</dbReference>
<dbReference type="Gene3D" id="3.10.290.30">
    <property type="entry name" value="MM3350-like"/>
    <property type="match status" value="1"/>
</dbReference>
<feature type="domain" description="Plasmid pRiA4b Orf3-like" evidence="1">
    <location>
        <begin position="331"/>
        <end position="496"/>
    </location>
</feature>
<dbReference type="SUPFAM" id="SSF48452">
    <property type="entry name" value="TPR-like"/>
    <property type="match status" value="1"/>
</dbReference>
<dbReference type="InterPro" id="IPR011990">
    <property type="entry name" value="TPR-like_helical_dom_sf"/>
</dbReference>
<dbReference type="RefSeq" id="WP_075147674.1">
    <property type="nucleotide sequence ID" value="NZ_CP018839.1"/>
</dbReference>
<name>A0A1H5T2R9_9RHOO</name>